<accession>A0A914ZTT1</accession>
<evidence type="ECO:0000256" key="5">
    <source>
        <dbReference type="SAM" id="Phobius"/>
    </source>
</evidence>
<evidence type="ECO:0000313" key="7">
    <source>
        <dbReference type="WBParaSite" id="PgB21_g034_t01"/>
    </source>
</evidence>
<keyword evidence="4 5" id="KW-0472">Membrane</keyword>
<proteinExistence type="predicted"/>
<evidence type="ECO:0000313" key="6">
    <source>
        <dbReference type="Proteomes" id="UP000887569"/>
    </source>
</evidence>
<dbReference type="GO" id="GO:0016020">
    <property type="term" value="C:membrane"/>
    <property type="evidence" value="ECO:0007669"/>
    <property type="project" value="UniProtKB-SubCell"/>
</dbReference>
<reference evidence="7" key="1">
    <citation type="submission" date="2022-11" db="UniProtKB">
        <authorList>
            <consortium name="WormBaseParasite"/>
        </authorList>
    </citation>
    <scope>IDENTIFICATION</scope>
</reference>
<keyword evidence="2 5" id="KW-0812">Transmembrane</keyword>
<dbReference type="PANTHER" id="PTHR15407:SF28">
    <property type="entry name" value="RIBITOL-5-PHOSPHATE TRANSFERASE FKTN"/>
    <property type="match status" value="1"/>
</dbReference>
<dbReference type="WBParaSite" id="PgB21_g034_t01">
    <property type="protein sequence ID" value="PgB21_g034_t01"/>
    <property type="gene ID" value="PgB21_g034"/>
</dbReference>
<organism evidence="6 7">
    <name type="scientific">Parascaris univalens</name>
    <name type="common">Nematode worm</name>
    <dbReference type="NCBI Taxonomy" id="6257"/>
    <lineage>
        <taxon>Eukaryota</taxon>
        <taxon>Metazoa</taxon>
        <taxon>Ecdysozoa</taxon>
        <taxon>Nematoda</taxon>
        <taxon>Chromadorea</taxon>
        <taxon>Rhabditida</taxon>
        <taxon>Spirurina</taxon>
        <taxon>Ascaridomorpha</taxon>
        <taxon>Ascaridoidea</taxon>
        <taxon>Ascarididae</taxon>
        <taxon>Parascaris</taxon>
    </lineage>
</organism>
<comment type="subcellular location">
    <subcellularLocation>
        <location evidence="1">Membrane</location>
        <topology evidence="1">Single-pass membrane protein</topology>
    </subcellularLocation>
</comment>
<evidence type="ECO:0000256" key="4">
    <source>
        <dbReference type="ARBA" id="ARBA00023136"/>
    </source>
</evidence>
<keyword evidence="6" id="KW-1185">Reference proteome</keyword>
<feature type="transmembrane region" description="Helical" evidence="5">
    <location>
        <begin position="20"/>
        <end position="40"/>
    </location>
</feature>
<sequence length="395" mass="45652">CNSADIGGKRAYVYAYLYEFRLGVECIPFQLFVLVAIAAAMRSSVRPSSFTVIFMTTFALMLTFFKMFGNRQQLPIPSITNVSLLSSNEIKYLSSFSDLLFLRQVSHNSNEIIFASYDTAAPTSLGRLKIFRIENSSINDYIKFYSSNNEVRAINGLLTEKSILGGLAVNVPLDIDEFQRKWHNGRFIECIGLNLWDKSLKPVIDKTFVKNMAKFRDFIENYGTIPFLFGGTLLGWYRECAFISDTTDVDFATKFTELNETMLKDMEHANSFRLHWIIGKVRDSLEVSVYTNAIKIDLFVVYRNERNDWVGGMIVKKKEKLKWTYPPINDLCVGDLYGELFNVPCNVEQILEADYGINWKIPQKTNNFTWYSSHKNIQRAGYWEEDEWSSVYKLF</sequence>
<dbReference type="AlphaFoldDB" id="A0A914ZTT1"/>
<name>A0A914ZTT1_PARUN</name>
<feature type="transmembrane region" description="Helical" evidence="5">
    <location>
        <begin position="52"/>
        <end position="69"/>
    </location>
</feature>
<dbReference type="Proteomes" id="UP000887569">
    <property type="component" value="Unplaced"/>
</dbReference>
<evidence type="ECO:0000256" key="3">
    <source>
        <dbReference type="ARBA" id="ARBA00022989"/>
    </source>
</evidence>
<keyword evidence="3 5" id="KW-1133">Transmembrane helix</keyword>
<protein>
    <submittedName>
        <fullName evidence="7">Fukutin</fullName>
    </submittedName>
</protein>
<evidence type="ECO:0000256" key="1">
    <source>
        <dbReference type="ARBA" id="ARBA00004167"/>
    </source>
</evidence>
<evidence type="ECO:0000256" key="2">
    <source>
        <dbReference type="ARBA" id="ARBA00022692"/>
    </source>
</evidence>
<dbReference type="PANTHER" id="PTHR15407">
    <property type="entry name" value="FUKUTIN-RELATED"/>
    <property type="match status" value="1"/>
</dbReference>
<dbReference type="InterPro" id="IPR009644">
    <property type="entry name" value="FKTN/MNN4/W02B3.4-1"/>
</dbReference>